<dbReference type="InterPro" id="IPR039298">
    <property type="entry name" value="ACOT13"/>
</dbReference>
<proteinExistence type="inferred from homology"/>
<dbReference type="Pfam" id="PF03061">
    <property type="entry name" value="4HBT"/>
    <property type="match status" value="1"/>
</dbReference>
<name>A0A3E1YF16_9BACT</name>
<reference evidence="4 5" key="1">
    <citation type="submission" date="2018-07" db="EMBL/GenBank/DDBJ databases">
        <title>Chitinophaga K2CV101002-2 sp. nov., isolated from a monsoon evergreen broad-leaved forest soil.</title>
        <authorList>
            <person name="Lv Y."/>
        </authorList>
    </citation>
    <scope>NUCLEOTIDE SEQUENCE [LARGE SCALE GENOMIC DNA]</scope>
    <source>
        <strain evidence="4 5">GDMCC 1.1288</strain>
    </source>
</reference>
<keyword evidence="5" id="KW-1185">Reference proteome</keyword>
<dbReference type="GO" id="GO:0047617">
    <property type="term" value="F:fatty acyl-CoA hydrolase activity"/>
    <property type="evidence" value="ECO:0007669"/>
    <property type="project" value="InterPro"/>
</dbReference>
<dbReference type="PANTHER" id="PTHR21660:SF1">
    <property type="entry name" value="ACYL-COENZYME A THIOESTERASE 13"/>
    <property type="match status" value="1"/>
</dbReference>
<keyword evidence="2" id="KW-0378">Hydrolase</keyword>
<dbReference type="Gene3D" id="3.10.129.10">
    <property type="entry name" value="Hotdog Thioesterase"/>
    <property type="match status" value="1"/>
</dbReference>
<sequence>MRWLRPVILSASRGSLSFSYQIREEMLNPSGVLHGGVTAAIIDDVIGATMFTLNEEYYYTTINNLVDYFSVARLGETIIADTQIVKKGKQIVNVSCEIFSEDKSRLIAKGTSNLIQVNIKKPA</sequence>
<dbReference type="NCBIfam" id="TIGR00369">
    <property type="entry name" value="unchar_dom_1"/>
    <property type="match status" value="1"/>
</dbReference>
<evidence type="ECO:0000259" key="3">
    <source>
        <dbReference type="Pfam" id="PF03061"/>
    </source>
</evidence>
<feature type="domain" description="Thioesterase" evidence="3">
    <location>
        <begin position="31"/>
        <end position="103"/>
    </location>
</feature>
<dbReference type="AlphaFoldDB" id="A0A3E1YF16"/>
<accession>A0A3E1YF16</accession>
<comment type="similarity">
    <text evidence="1">Belongs to the thioesterase PaaI family.</text>
</comment>
<dbReference type="InterPro" id="IPR006683">
    <property type="entry name" value="Thioestr_dom"/>
</dbReference>
<dbReference type="InterPro" id="IPR003736">
    <property type="entry name" value="PAAI_dom"/>
</dbReference>
<evidence type="ECO:0000256" key="1">
    <source>
        <dbReference type="ARBA" id="ARBA00008324"/>
    </source>
</evidence>
<dbReference type="InterPro" id="IPR029069">
    <property type="entry name" value="HotDog_dom_sf"/>
</dbReference>
<dbReference type="SUPFAM" id="SSF54637">
    <property type="entry name" value="Thioesterase/thiol ester dehydrase-isomerase"/>
    <property type="match status" value="1"/>
</dbReference>
<protein>
    <submittedName>
        <fullName evidence="4">PaaI family thioesterase</fullName>
    </submittedName>
</protein>
<evidence type="ECO:0000256" key="2">
    <source>
        <dbReference type="ARBA" id="ARBA00022801"/>
    </source>
</evidence>
<dbReference type="CDD" id="cd03443">
    <property type="entry name" value="PaaI_thioesterase"/>
    <property type="match status" value="1"/>
</dbReference>
<evidence type="ECO:0000313" key="4">
    <source>
        <dbReference type="EMBL" id="RFS25130.1"/>
    </source>
</evidence>
<dbReference type="PANTHER" id="PTHR21660">
    <property type="entry name" value="THIOESTERASE SUPERFAMILY MEMBER-RELATED"/>
    <property type="match status" value="1"/>
</dbReference>
<dbReference type="OrthoDB" id="32575at2"/>
<evidence type="ECO:0000313" key="5">
    <source>
        <dbReference type="Proteomes" id="UP000260644"/>
    </source>
</evidence>
<organism evidence="4 5">
    <name type="scientific">Chitinophaga silvatica</name>
    <dbReference type="NCBI Taxonomy" id="2282649"/>
    <lineage>
        <taxon>Bacteria</taxon>
        <taxon>Pseudomonadati</taxon>
        <taxon>Bacteroidota</taxon>
        <taxon>Chitinophagia</taxon>
        <taxon>Chitinophagales</taxon>
        <taxon>Chitinophagaceae</taxon>
        <taxon>Chitinophaga</taxon>
    </lineage>
</organism>
<dbReference type="Proteomes" id="UP000260644">
    <property type="component" value="Unassembled WGS sequence"/>
</dbReference>
<comment type="caution">
    <text evidence="4">The sequence shown here is derived from an EMBL/GenBank/DDBJ whole genome shotgun (WGS) entry which is preliminary data.</text>
</comment>
<gene>
    <name evidence="4" type="ORF">DVR12_05785</name>
</gene>
<dbReference type="EMBL" id="QPMM01000002">
    <property type="protein sequence ID" value="RFS25130.1"/>
    <property type="molecule type" value="Genomic_DNA"/>
</dbReference>